<evidence type="ECO:0000256" key="1">
    <source>
        <dbReference type="ARBA" id="ARBA00004236"/>
    </source>
</evidence>
<evidence type="ECO:0000259" key="17">
    <source>
        <dbReference type="Pfam" id="PF00912"/>
    </source>
</evidence>
<evidence type="ECO:0000256" key="8">
    <source>
        <dbReference type="ARBA" id="ARBA00022960"/>
    </source>
</evidence>
<evidence type="ECO:0000313" key="19">
    <source>
        <dbReference type="Proteomes" id="UP001597497"/>
    </source>
</evidence>
<keyword evidence="19" id="KW-1185">Reference proteome</keyword>
<feature type="transmembrane region" description="Helical" evidence="15">
    <location>
        <begin position="21"/>
        <end position="44"/>
    </location>
</feature>
<keyword evidence="2" id="KW-1003">Cell membrane</keyword>
<evidence type="ECO:0000256" key="5">
    <source>
        <dbReference type="ARBA" id="ARBA00022676"/>
    </source>
</evidence>
<comment type="catalytic activity">
    <reaction evidence="13">
        <text>Preferential cleavage: (Ac)2-L-Lys-D-Ala-|-D-Ala. Also transpeptidation of peptidyl-alanyl moieties that are N-acyl substituents of D-alanine.</text>
        <dbReference type="EC" id="3.4.16.4"/>
    </reaction>
</comment>
<keyword evidence="12" id="KW-0961">Cell wall biogenesis/degradation</keyword>
<keyword evidence="15" id="KW-1133">Transmembrane helix</keyword>
<dbReference type="PANTHER" id="PTHR32282">
    <property type="entry name" value="BINDING PROTEIN TRANSPEPTIDASE, PUTATIVE-RELATED"/>
    <property type="match status" value="1"/>
</dbReference>
<reference evidence="19" key="1">
    <citation type="journal article" date="2019" name="Int. J. Syst. Evol. Microbiol.">
        <title>The Global Catalogue of Microorganisms (GCM) 10K type strain sequencing project: providing services to taxonomists for standard genome sequencing and annotation.</title>
        <authorList>
            <consortium name="The Broad Institute Genomics Platform"/>
            <consortium name="The Broad Institute Genome Sequencing Center for Infectious Disease"/>
            <person name="Wu L."/>
            <person name="Ma J."/>
        </authorList>
    </citation>
    <scope>NUCLEOTIDE SEQUENCE [LARGE SCALE GENOMIC DNA]</scope>
    <source>
        <strain evidence="19">KCTC 33676</strain>
    </source>
</reference>
<dbReference type="EC" id="2.4.-.-" evidence="18"/>
<dbReference type="Proteomes" id="UP001597497">
    <property type="component" value="Unassembled WGS sequence"/>
</dbReference>
<evidence type="ECO:0000256" key="13">
    <source>
        <dbReference type="ARBA" id="ARBA00034000"/>
    </source>
</evidence>
<dbReference type="InterPro" id="IPR001264">
    <property type="entry name" value="Glyco_trans_51"/>
</dbReference>
<comment type="caution">
    <text evidence="18">The sequence shown here is derived from an EMBL/GenBank/DDBJ whole genome shotgun (WGS) entry which is preliminary data.</text>
</comment>
<keyword evidence="6 18" id="KW-0808">Transferase</keyword>
<proteinExistence type="predicted"/>
<keyword evidence="15" id="KW-0812">Transmembrane</keyword>
<dbReference type="Pfam" id="PF00905">
    <property type="entry name" value="Transpeptidase"/>
    <property type="match status" value="1"/>
</dbReference>
<evidence type="ECO:0000256" key="7">
    <source>
        <dbReference type="ARBA" id="ARBA00022801"/>
    </source>
</evidence>
<evidence type="ECO:0000256" key="12">
    <source>
        <dbReference type="ARBA" id="ARBA00023316"/>
    </source>
</evidence>
<feature type="domain" description="Penicillin-binding protein transpeptidase" evidence="16">
    <location>
        <begin position="330"/>
        <end position="600"/>
    </location>
</feature>
<evidence type="ECO:0000313" key="18">
    <source>
        <dbReference type="EMBL" id="MFD2673429.1"/>
    </source>
</evidence>
<dbReference type="RefSeq" id="WP_379931019.1">
    <property type="nucleotide sequence ID" value="NZ_JBHUMM010000044.1"/>
</dbReference>
<dbReference type="Pfam" id="PF00912">
    <property type="entry name" value="Transgly"/>
    <property type="match status" value="1"/>
</dbReference>
<feature type="domain" description="Glycosyl transferase family 51" evidence="17">
    <location>
        <begin position="65"/>
        <end position="240"/>
    </location>
</feature>
<evidence type="ECO:0000256" key="10">
    <source>
        <dbReference type="ARBA" id="ARBA00023136"/>
    </source>
</evidence>
<keyword evidence="3" id="KW-0121">Carboxypeptidase</keyword>
<keyword evidence="9" id="KW-0573">Peptidoglycan synthesis</keyword>
<evidence type="ECO:0000256" key="15">
    <source>
        <dbReference type="SAM" id="Phobius"/>
    </source>
</evidence>
<comment type="subcellular location">
    <subcellularLocation>
        <location evidence="1">Cell membrane</location>
    </subcellularLocation>
</comment>
<evidence type="ECO:0000256" key="9">
    <source>
        <dbReference type="ARBA" id="ARBA00022984"/>
    </source>
</evidence>
<dbReference type="Gene3D" id="1.10.3810.10">
    <property type="entry name" value="Biosynthetic peptidoglycan transglycosylase-like"/>
    <property type="match status" value="1"/>
</dbReference>
<evidence type="ECO:0000256" key="4">
    <source>
        <dbReference type="ARBA" id="ARBA00022670"/>
    </source>
</evidence>
<dbReference type="InterPro" id="IPR036950">
    <property type="entry name" value="PBP_transglycosylase"/>
</dbReference>
<evidence type="ECO:0000256" key="2">
    <source>
        <dbReference type="ARBA" id="ARBA00022475"/>
    </source>
</evidence>
<name>A0ABW5RF39_9BACL</name>
<keyword evidence="5 18" id="KW-0328">Glycosyltransferase</keyword>
<comment type="catalytic activity">
    <reaction evidence="14">
        <text>[GlcNAc-(1-&gt;4)-Mur2Ac(oyl-L-Ala-gamma-D-Glu-L-Lys-D-Ala-D-Ala)](n)-di-trans,octa-cis-undecaprenyl diphosphate + beta-D-GlcNAc-(1-&gt;4)-Mur2Ac(oyl-L-Ala-gamma-D-Glu-L-Lys-D-Ala-D-Ala)-di-trans,octa-cis-undecaprenyl diphosphate = [GlcNAc-(1-&gt;4)-Mur2Ac(oyl-L-Ala-gamma-D-Glu-L-Lys-D-Ala-D-Ala)](n+1)-di-trans,octa-cis-undecaprenyl diphosphate + di-trans,octa-cis-undecaprenyl diphosphate + H(+)</text>
        <dbReference type="Rhea" id="RHEA:23708"/>
        <dbReference type="Rhea" id="RHEA-COMP:9602"/>
        <dbReference type="Rhea" id="RHEA-COMP:9603"/>
        <dbReference type="ChEBI" id="CHEBI:15378"/>
        <dbReference type="ChEBI" id="CHEBI:58405"/>
        <dbReference type="ChEBI" id="CHEBI:60033"/>
        <dbReference type="ChEBI" id="CHEBI:78435"/>
        <dbReference type="EC" id="2.4.99.28"/>
    </reaction>
</comment>
<dbReference type="SUPFAM" id="SSF56601">
    <property type="entry name" value="beta-lactamase/transpeptidase-like"/>
    <property type="match status" value="1"/>
</dbReference>
<sequence length="689" mass="77634">MNSHTPSRSKSPKRPLHRIRWWFSFTMYTFIALVVLFGVFLLYLRTQALPVAYIPQTSQILDVNGKLIDQYYSGQNRKMVKLNEISPYLIQATLAIEDHRFFDHVGFDVKGVARAVAANLQSREKTQGASTITQQLARNLFLTHEKTWSRKMKEAVYSIQLEMQYSKEEILEMYLNQVYYGHAAYGIEAAAQMYFHKSAQELSLAESALLAGVPKGPKYYSPYMDEENALQRQATILSKMVQHGYITDEERQSALQDTLTFQPLASSSQPSEAPYFRDYVKRVAIQEIGIPEKRYEEGGMVIYTTLDLQAQHAAEEIVQRYLGEREDLQGALVAIDPRNGHIRAMVGGKNYEENQFNRVLSQNRQPGSSFKPFVYLTALQQPGFSPATTFKSEPTAFPYDEGRQIYRPRNFADKYPNTAVDLRYALAHSDNIYAVHTIMETGPNQVIETARNLGIHSPLQPLPSLALGTSPVSPLEMASAFGVMANQGVRAEPLAIWRIEDANGQVLYEAQPEPVRVVEAAYTYVLTYLMEGIFDSGGTGSRVAHLLKRPVAAKTGTTDSDAWMVGYTPELSTAVWVGYDQGRNISSVESTLAAPIFAEFTEKVLEAIPPKLFPVPKQVVHVYVDAETGLLATPDCPHTRLEAFVRGTEPSEYCLAHVQEATEQEDAPPPVEEETHSSWWEDVKRWWND</sequence>
<dbReference type="InterPro" id="IPR050396">
    <property type="entry name" value="Glycosyltr_51/Transpeptidase"/>
</dbReference>
<dbReference type="GO" id="GO:0016757">
    <property type="term" value="F:glycosyltransferase activity"/>
    <property type="evidence" value="ECO:0007669"/>
    <property type="project" value="UniProtKB-KW"/>
</dbReference>
<dbReference type="InterPro" id="IPR023346">
    <property type="entry name" value="Lysozyme-like_dom_sf"/>
</dbReference>
<keyword evidence="8" id="KW-0133">Cell shape</keyword>
<evidence type="ECO:0000256" key="6">
    <source>
        <dbReference type="ARBA" id="ARBA00022679"/>
    </source>
</evidence>
<keyword evidence="4" id="KW-0645">Protease</keyword>
<dbReference type="InterPro" id="IPR012338">
    <property type="entry name" value="Beta-lactam/transpept-like"/>
</dbReference>
<keyword evidence="10 15" id="KW-0472">Membrane</keyword>
<dbReference type="Gene3D" id="3.40.710.10">
    <property type="entry name" value="DD-peptidase/beta-lactamase superfamily"/>
    <property type="match status" value="1"/>
</dbReference>
<dbReference type="EMBL" id="JBHUMM010000044">
    <property type="protein sequence ID" value="MFD2673429.1"/>
    <property type="molecule type" value="Genomic_DNA"/>
</dbReference>
<dbReference type="PANTHER" id="PTHR32282:SF11">
    <property type="entry name" value="PENICILLIN-BINDING PROTEIN 1B"/>
    <property type="match status" value="1"/>
</dbReference>
<gene>
    <name evidence="18" type="ORF">ACFSUC_17925</name>
</gene>
<keyword evidence="7" id="KW-0378">Hydrolase</keyword>
<dbReference type="SUPFAM" id="SSF53955">
    <property type="entry name" value="Lysozyme-like"/>
    <property type="match status" value="1"/>
</dbReference>
<evidence type="ECO:0000256" key="11">
    <source>
        <dbReference type="ARBA" id="ARBA00023268"/>
    </source>
</evidence>
<protein>
    <submittedName>
        <fullName evidence="18">Transglycosylase domain-containing protein</fullName>
        <ecNumber evidence="18">2.4.-.-</ecNumber>
    </submittedName>
</protein>
<accession>A0ABW5RF39</accession>
<keyword evidence="11" id="KW-0511">Multifunctional enzyme</keyword>
<dbReference type="NCBIfam" id="TIGR02074">
    <property type="entry name" value="PBP_1a_fam"/>
    <property type="match status" value="1"/>
</dbReference>
<evidence type="ECO:0000256" key="3">
    <source>
        <dbReference type="ARBA" id="ARBA00022645"/>
    </source>
</evidence>
<evidence type="ECO:0000259" key="16">
    <source>
        <dbReference type="Pfam" id="PF00905"/>
    </source>
</evidence>
<dbReference type="InterPro" id="IPR001460">
    <property type="entry name" value="PCN-bd_Tpept"/>
</dbReference>
<evidence type="ECO:0000256" key="14">
    <source>
        <dbReference type="ARBA" id="ARBA00049902"/>
    </source>
</evidence>
<organism evidence="18 19">
    <name type="scientific">Marinicrinis sediminis</name>
    <dbReference type="NCBI Taxonomy" id="1652465"/>
    <lineage>
        <taxon>Bacteria</taxon>
        <taxon>Bacillati</taxon>
        <taxon>Bacillota</taxon>
        <taxon>Bacilli</taxon>
        <taxon>Bacillales</taxon>
        <taxon>Paenibacillaceae</taxon>
    </lineage>
</organism>